<keyword evidence="8 13" id="KW-0238">DNA-binding</keyword>
<evidence type="ECO:0000256" key="1">
    <source>
        <dbReference type="ARBA" id="ARBA00022722"/>
    </source>
</evidence>
<dbReference type="AlphaFoldDB" id="A0A0R2A7E7"/>
<evidence type="ECO:0000256" key="2">
    <source>
        <dbReference type="ARBA" id="ARBA00022741"/>
    </source>
</evidence>
<dbReference type="GO" id="GO:0033202">
    <property type="term" value="C:DNA helicase complex"/>
    <property type="evidence" value="ECO:0007669"/>
    <property type="project" value="TreeGrafter"/>
</dbReference>
<evidence type="ECO:0000256" key="5">
    <source>
        <dbReference type="ARBA" id="ARBA00022806"/>
    </source>
</evidence>
<dbReference type="SUPFAM" id="SSF52980">
    <property type="entry name" value="Restriction endonuclease-like"/>
    <property type="match status" value="1"/>
</dbReference>
<name>A0A0R2A7E7_9LACO</name>
<dbReference type="Proteomes" id="UP000051733">
    <property type="component" value="Unassembled WGS sequence"/>
</dbReference>
<proteinExistence type="inferred from homology"/>
<dbReference type="STRING" id="1423813.FC26_GL001408"/>
<comment type="subunit">
    <text evidence="13">Heterodimer of AddA and AddB/RexB.</text>
</comment>
<dbReference type="InterPro" id="IPR014152">
    <property type="entry name" value="AddA"/>
</dbReference>
<dbReference type="CDD" id="cd17932">
    <property type="entry name" value="DEXQc_UvrD"/>
    <property type="match status" value="1"/>
</dbReference>
<comment type="cofactor">
    <cofactor evidence="13">
        <name>Mg(2+)</name>
        <dbReference type="ChEBI" id="CHEBI:18420"/>
    </cofactor>
</comment>
<evidence type="ECO:0000259" key="15">
    <source>
        <dbReference type="PROSITE" id="PS51198"/>
    </source>
</evidence>
<evidence type="ECO:0000313" key="18">
    <source>
        <dbReference type="Proteomes" id="UP000051733"/>
    </source>
</evidence>
<evidence type="ECO:0000256" key="9">
    <source>
        <dbReference type="ARBA" id="ARBA00023204"/>
    </source>
</evidence>
<dbReference type="PATRIC" id="fig|1423813.3.peg.1434"/>
<dbReference type="EC" id="3.1.-.-" evidence="13"/>
<keyword evidence="4 13" id="KW-0378">Hydrolase</keyword>
<dbReference type="SUPFAM" id="SSF52540">
    <property type="entry name" value="P-loop containing nucleoside triphosphate hydrolases"/>
    <property type="match status" value="1"/>
</dbReference>
<reference evidence="17 18" key="1">
    <citation type="journal article" date="2015" name="Genome Announc.">
        <title>Expanding the biotechnology potential of lactobacilli through comparative genomics of 213 strains and associated genera.</title>
        <authorList>
            <person name="Sun Z."/>
            <person name="Harris H.M."/>
            <person name="McCann A."/>
            <person name="Guo C."/>
            <person name="Argimon S."/>
            <person name="Zhang W."/>
            <person name="Yang X."/>
            <person name="Jeffery I.B."/>
            <person name="Cooney J.C."/>
            <person name="Kagawa T.F."/>
            <person name="Liu W."/>
            <person name="Song Y."/>
            <person name="Salvetti E."/>
            <person name="Wrobel A."/>
            <person name="Rasinkangas P."/>
            <person name="Parkhill J."/>
            <person name="Rea M.C."/>
            <person name="O'Sullivan O."/>
            <person name="Ritari J."/>
            <person name="Douillard F.P."/>
            <person name="Paul Ross R."/>
            <person name="Yang R."/>
            <person name="Briner A.E."/>
            <person name="Felis G.E."/>
            <person name="de Vos W.M."/>
            <person name="Barrangou R."/>
            <person name="Klaenhammer T.R."/>
            <person name="Caufield P.W."/>
            <person name="Cui Y."/>
            <person name="Zhang H."/>
            <person name="O'Toole P.W."/>
        </authorList>
    </citation>
    <scope>NUCLEOTIDE SEQUENCE [LARGE SCALE GENOMIC DNA]</scope>
    <source>
        <strain evidence="17 18">DSM 20634</strain>
    </source>
</reference>
<evidence type="ECO:0000256" key="4">
    <source>
        <dbReference type="ARBA" id="ARBA00022801"/>
    </source>
</evidence>
<keyword evidence="5 13" id="KW-0347">Helicase</keyword>
<evidence type="ECO:0000256" key="3">
    <source>
        <dbReference type="ARBA" id="ARBA00022763"/>
    </source>
</evidence>
<keyword evidence="3 13" id="KW-0227">DNA damage</keyword>
<dbReference type="GO" id="GO:0003690">
    <property type="term" value="F:double-stranded DNA binding"/>
    <property type="evidence" value="ECO:0007669"/>
    <property type="project" value="UniProtKB-UniRule"/>
</dbReference>
<dbReference type="EC" id="5.6.2.4" evidence="13"/>
<evidence type="ECO:0000256" key="6">
    <source>
        <dbReference type="ARBA" id="ARBA00022839"/>
    </source>
</evidence>
<dbReference type="InterPro" id="IPR014017">
    <property type="entry name" value="DNA_helicase_UvrD-like_C"/>
</dbReference>
<dbReference type="InterPro" id="IPR011604">
    <property type="entry name" value="PDDEXK-like_dom_sf"/>
</dbReference>
<keyword evidence="10 13" id="KW-0413">Isomerase</keyword>
<dbReference type="InterPro" id="IPR014016">
    <property type="entry name" value="UvrD-like_ATP-bd"/>
</dbReference>
<dbReference type="GO" id="GO:0008408">
    <property type="term" value="F:3'-5' exonuclease activity"/>
    <property type="evidence" value="ECO:0007669"/>
    <property type="project" value="UniProtKB-UniRule"/>
</dbReference>
<comment type="catalytic activity">
    <reaction evidence="12 13">
        <text>ATP + H2O = ADP + phosphate + H(+)</text>
        <dbReference type="Rhea" id="RHEA:13065"/>
        <dbReference type="ChEBI" id="CHEBI:15377"/>
        <dbReference type="ChEBI" id="CHEBI:15378"/>
        <dbReference type="ChEBI" id="CHEBI:30616"/>
        <dbReference type="ChEBI" id="CHEBI:43474"/>
        <dbReference type="ChEBI" id="CHEBI:456216"/>
        <dbReference type="EC" id="5.6.2.4"/>
    </reaction>
</comment>
<comment type="similarity">
    <text evidence="13">Belongs to the helicase family. AddA subfamily.</text>
</comment>
<keyword evidence="18" id="KW-1185">Reference proteome</keyword>
<dbReference type="PROSITE" id="PS51198">
    <property type="entry name" value="UVRD_HELICASE_ATP_BIND"/>
    <property type="match status" value="1"/>
</dbReference>
<keyword evidence="9 13" id="KW-0234">DNA repair</keyword>
<dbReference type="PROSITE" id="PS51217">
    <property type="entry name" value="UVRD_HELICASE_CTER"/>
    <property type="match status" value="1"/>
</dbReference>
<dbReference type="GO" id="GO:0005829">
    <property type="term" value="C:cytosol"/>
    <property type="evidence" value="ECO:0007669"/>
    <property type="project" value="TreeGrafter"/>
</dbReference>
<dbReference type="InterPro" id="IPR000212">
    <property type="entry name" value="DNA_helicase_UvrD/REP"/>
</dbReference>
<organism evidence="17 18">
    <name type="scientific">Paucilactobacillus vaccinostercus DSM 20634</name>
    <dbReference type="NCBI Taxonomy" id="1423813"/>
    <lineage>
        <taxon>Bacteria</taxon>
        <taxon>Bacillati</taxon>
        <taxon>Bacillota</taxon>
        <taxon>Bacilli</taxon>
        <taxon>Lactobacillales</taxon>
        <taxon>Lactobacillaceae</taxon>
        <taxon>Paucilactobacillus</taxon>
    </lineage>
</organism>
<protein>
    <recommendedName>
        <fullName evidence="13">ATP-dependent helicase/nuclease subunit A</fullName>
        <ecNumber evidence="13">3.1.-.-</ecNumber>
        <ecNumber evidence="13">5.6.2.4</ecNumber>
    </recommendedName>
    <alternativeName>
        <fullName evidence="13">ATP-dependent helicase/nuclease AddA</fullName>
    </alternativeName>
    <alternativeName>
        <fullName evidence="13">DNA 3'-5' helicase AddA</fullName>
    </alternativeName>
</protein>
<keyword evidence="1 13" id="KW-0540">Nuclease</keyword>
<dbReference type="HAMAP" id="MF_01451">
    <property type="entry name" value="AddA"/>
    <property type="match status" value="1"/>
</dbReference>
<keyword evidence="6 13" id="KW-0269">Exonuclease</keyword>
<comment type="caution">
    <text evidence="17">The sequence shown here is derived from an EMBL/GenBank/DDBJ whole genome shotgun (WGS) entry which is preliminary data.</text>
</comment>
<keyword evidence="7 13" id="KW-0067">ATP-binding</keyword>
<dbReference type="InterPro" id="IPR011335">
    <property type="entry name" value="Restrct_endonuc-II-like"/>
</dbReference>
<dbReference type="NCBIfam" id="TIGR02785">
    <property type="entry name" value="addA_Gpos"/>
    <property type="match status" value="1"/>
</dbReference>
<dbReference type="Gene3D" id="3.90.320.10">
    <property type="match status" value="1"/>
</dbReference>
<dbReference type="Pfam" id="PF13361">
    <property type="entry name" value="UvrD_C"/>
    <property type="match status" value="1"/>
</dbReference>
<accession>A0A0R2A7E7</accession>
<evidence type="ECO:0000256" key="10">
    <source>
        <dbReference type="ARBA" id="ARBA00023235"/>
    </source>
</evidence>
<feature type="domain" description="UvrD-like helicase ATP-binding" evidence="15">
    <location>
        <begin position="4"/>
        <end position="471"/>
    </location>
</feature>
<feature type="domain" description="UvrD-like helicase C-terminal" evidence="16">
    <location>
        <begin position="483"/>
        <end position="794"/>
    </location>
</feature>
<dbReference type="Gene3D" id="3.40.50.300">
    <property type="entry name" value="P-loop containing nucleotide triphosphate hydrolases"/>
    <property type="match status" value="4"/>
</dbReference>
<dbReference type="GO" id="GO:0000724">
    <property type="term" value="P:double-strand break repair via homologous recombination"/>
    <property type="evidence" value="ECO:0007669"/>
    <property type="project" value="UniProtKB-UniRule"/>
</dbReference>
<keyword evidence="2 13" id="KW-0547">Nucleotide-binding</keyword>
<dbReference type="Pfam" id="PF12705">
    <property type="entry name" value="PDDEXK_1"/>
    <property type="match status" value="1"/>
</dbReference>
<dbReference type="EMBL" id="AYYY01000002">
    <property type="protein sequence ID" value="KRM62703.1"/>
    <property type="molecule type" value="Genomic_DNA"/>
</dbReference>
<evidence type="ECO:0000313" key="17">
    <source>
        <dbReference type="EMBL" id="KRM62703.1"/>
    </source>
</evidence>
<feature type="binding site" evidence="14">
    <location>
        <begin position="25"/>
        <end position="32"/>
    </location>
    <ligand>
        <name>ATP</name>
        <dbReference type="ChEBI" id="CHEBI:30616"/>
    </ligand>
</feature>
<evidence type="ECO:0000256" key="11">
    <source>
        <dbReference type="ARBA" id="ARBA00034617"/>
    </source>
</evidence>
<dbReference type="InterPro" id="IPR038726">
    <property type="entry name" value="PDDEXK_AddAB-type"/>
</dbReference>
<dbReference type="GO" id="GO:0005524">
    <property type="term" value="F:ATP binding"/>
    <property type="evidence" value="ECO:0007669"/>
    <property type="project" value="UniProtKB-UniRule"/>
</dbReference>
<comment type="function">
    <text evidence="13">The heterodimer acts as both an ATP-dependent DNA helicase and an ATP-dependent, dual-direction single-stranded exonuclease. Recognizes the chi site generating a DNA molecule suitable for the initiation of homologous recombination. The AddA nuclease domain is required for chi fragment generation; this subunit has the helicase and 3' -&gt; 5' nuclease activities.</text>
</comment>
<sequence length="1232" mass="138657">MSKTHFTVTQQQAIDDQGQNILVSASAGSGKTSVLVERVIQKILGGESIDRLLVVTFTEAAAKGMRDRIGQALKEAIAQTNTTDVKQHLKNQLNRLAVADISTLHAFCLHLIKQYYYLINLDPQFRLLTDETEGILLRENVWNDVRETLYASGDPAFEQLTRNFSSDRSDDGLTTVVNQLDSYATATPRPHEWLAQLPTTYAVGGGPLIETAMYQQQVLPALVDVLQQIEADLADALHQAGGDGFEKVQAVLEAELEQAKTAEKLVGSASWDDCRQFLQALKFSTLRGPKDDEAKATFESIKELRNNAKKAINALAPHYFALDEATTKQISSQAEQLVTTLVDVVERYRAAYQAEKQRRHVLDFSDLEHYTLQILTTATPDGQAVVAQLRDHYHEIMVDEYQDTNQLQESILQTLVNDDPGNMFMVGDVKQSIYQFRQADPSLFLRKYTTYRQPESTDGETIVLAENFRSVNNVTDFTNLIFQQLMDTQVGEMDYDEDAHLKYGATDYPDRGVPTEIMLYDSTTEPTALDQKLPLLEAGDKLTGEIQMVGLRIQRMIEQHELVYDRKAQQMRPISYGDITLLSATKNNNNLIVEQFSQLGIPVTVRDAQNYFQATEVRIMMALLRIIDNPYQDIPLAAALRSPMVGLDENELAYLRIQDKTDEYFAAVTKFARATPKDAFAEQLQVKIRRFLDQLTKFRTIANQNRLVDLIWAIYDETGFLDYVGGMPGGKQRQANLHALYQRAAMYEQSSFKGVFQFVRFIEQMQKRNKDLAQAPAQTSSDTVSVMTIHGSKGLEFPVVFLIDATHQFNMESLRQDCLLDAHAGIGVTYLNDENVKVATLQKQIVKDTIQNKSRAEEMRVLYVALTRAEQRLIIAGAYKDANKAIANWQRAFQSSGMLLPNQQRAQATNFMDWIGMSLVRHPQFDQNLLTDPQPWYGLGKDQTTFTVQVVTAADLQQDAADEPVGVPSIDEQIETATDGQLSSAEQQAVLQVLNLQYDYQAATMTTAYQSVSEIKRLFDDPDNQELIQIELNPQARSEGRYVKSEFGQPHFMQQEQTATPTQIGTATHLVLQTLSMATRPDATAISQVVTRLQLNNIISPEVAQKINQSQIEAFFDTPLGQALLTHADSLQREAPFSMLLRGDQLFTQLTADEKILIHGIIDGYFETADGLVLFDYKTDHVKGDNPVAIQQVVDRYRGQVNLYARALTSIKHQKVAHKVLYLLDIGKMIEV</sequence>
<dbReference type="PANTHER" id="PTHR11070">
    <property type="entry name" value="UVRD / RECB / PCRA DNA HELICASE FAMILY MEMBER"/>
    <property type="match status" value="1"/>
</dbReference>
<evidence type="ECO:0000256" key="14">
    <source>
        <dbReference type="PROSITE-ProRule" id="PRU00560"/>
    </source>
</evidence>
<evidence type="ECO:0000256" key="8">
    <source>
        <dbReference type="ARBA" id="ARBA00023125"/>
    </source>
</evidence>
<comment type="catalytic activity">
    <reaction evidence="11 13">
        <text>Couples ATP hydrolysis with the unwinding of duplex DNA by translocating in the 3'-5' direction.</text>
        <dbReference type="EC" id="5.6.2.4"/>
    </reaction>
</comment>
<dbReference type="Pfam" id="PF00580">
    <property type="entry name" value="UvrD-helicase"/>
    <property type="match status" value="1"/>
</dbReference>
<evidence type="ECO:0000256" key="13">
    <source>
        <dbReference type="HAMAP-Rule" id="MF_01451"/>
    </source>
</evidence>
<dbReference type="GO" id="GO:0016887">
    <property type="term" value="F:ATP hydrolysis activity"/>
    <property type="evidence" value="ECO:0007669"/>
    <property type="project" value="RHEA"/>
</dbReference>
<evidence type="ECO:0000256" key="12">
    <source>
        <dbReference type="ARBA" id="ARBA00048988"/>
    </source>
</evidence>
<evidence type="ECO:0000259" key="16">
    <source>
        <dbReference type="PROSITE" id="PS51217"/>
    </source>
</evidence>
<gene>
    <name evidence="13" type="primary">addA</name>
    <name evidence="17" type="ORF">FC26_GL001408</name>
</gene>
<dbReference type="InterPro" id="IPR027417">
    <property type="entry name" value="P-loop_NTPase"/>
</dbReference>
<dbReference type="PANTHER" id="PTHR11070:SF48">
    <property type="entry name" value="ATP-DEPENDENT HELICASE_NUCLEASE SUBUNIT A"/>
    <property type="match status" value="1"/>
</dbReference>
<evidence type="ECO:0000256" key="7">
    <source>
        <dbReference type="ARBA" id="ARBA00022840"/>
    </source>
</evidence>
<dbReference type="GO" id="GO:0043138">
    <property type="term" value="F:3'-5' DNA helicase activity"/>
    <property type="evidence" value="ECO:0007669"/>
    <property type="project" value="UniProtKB-UniRule"/>
</dbReference>